<keyword evidence="5" id="KW-1185">Reference proteome</keyword>
<feature type="domain" description="DUF1707" evidence="3">
    <location>
        <begin position="23"/>
        <end position="75"/>
    </location>
</feature>
<dbReference type="Proteomes" id="UP000523447">
    <property type="component" value="Unassembled WGS sequence"/>
</dbReference>
<sequence>METFDSATSRRPGAASGGAKSGLRVRDTDRVDACALLDAARDDGQLSESEHARRTAAAMRARTFAEVDEVIGDLQIPANLVDAPVVRPARRRRSRRLLVAGGAVAAAFLLGMGCGWVNSADGPLADHTPPDLTTPAGIERFLADYHRHYGDLLADSVSLNPETASIERPRPGAPSTSERATYKGEFDTWTTSSRDPKLEPIDLATIDVPKLAALLAGAPLTVGSPQTKVDHLSIGRDTSAPDHPPAIMIFTDGARSGHLVVAPSGEPLAVYKSQQ</sequence>
<dbReference type="AlphaFoldDB" id="A0A7X6RLD1"/>
<dbReference type="Pfam" id="PF08044">
    <property type="entry name" value="DUF1707"/>
    <property type="match status" value="1"/>
</dbReference>
<comment type="caution">
    <text evidence="4">The sequence shown here is derived from an EMBL/GenBank/DDBJ whole genome shotgun (WGS) entry which is preliminary data.</text>
</comment>
<organism evidence="4 5">
    <name type="scientific">Nocardia veterana</name>
    <dbReference type="NCBI Taxonomy" id="132249"/>
    <lineage>
        <taxon>Bacteria</taxon>
        <taxon>Bacillati</taxon>
        <taxon>Actinomycetota</taxon>
        <taxon>Actinomycetes</taxon>
        <taxon>Mycobacteriales</taxon>
        <taxon>Nocardiaceae</taxon>
        <taxon>Nocardia</taxon>
    </lineage>
</organism>
<feature type="transmembrane region" description="Helical" evidence="2">
    <location>
        <begin position="97"/>
        <end position="118"/>
    </location>
</feature>
<dbReference type="RefSeq" id="WP_051032009.1">
    <property type="nucleotide sequence ID" value="NZ_CAWPHS010000049.1"/>
</dbReference>
<accession>A0A7X6RLD1</accession>
<evidence type="ECO:0000256" key="2">
    <source>
        <dbReference type="SAM" id="Phobius"/>
    </source>
</evidence>
<evidence type="ECO:0000256" key="1">
    <source>
        <dbReference type="SAM" id="MobiDB-lite"/>
    </source>
</evidence>
<reference evidence="4 5" key="1">
    <citation type="submission" date="2020-04" db="EMBL/GenBank/DDBJ databases">
        <title>MicrobeNet Type strains.</title>
        <authorList>
            <person name="Nicholson A.C."/>
        </authorList>
    </citation>
    <scope>NUCLEOTIDE SEQUENCE [LARGE SCALE GENOMIC DNA]</scope>
    <source>
        <strain evidence="4 5">DSM 44445</strain>
    </source>
</reference>
<proteinExistence type="predicted"/>
<keyword evidence="2" id="KW-0812">Transmembrane</keyword>
<evidence type="ECO:0000313" key="4">
    <source>
        <dbReference type="EMBL" id="NKY89633.1"/>
    </source>
</evidence>
<keyword evidence="2" id="KW-0472">Membrane</keyword>
<dbReference type="InterPro" id="IPR012551">
    <property type="entry name" value="DUF1707_SHOCT-like"/>
</dbReference>
<evidence type="ECO:0000259" key="3">
    <source>
        <dbReference type="Pfam" id="PF08044"/>
    </source>
</evidence>
<protein>
    <submittedName>
        <fullName evidence="4">DUF1707 domain-containing protein</fullName>
    </submittedName>
</protein>
<dbReference type="EMBL" id="JAAXPE010000053">
    <property type="protein sequence ID" value="NKY89633.1"/>
    <property type="molecule type" value="Genomic_DNA"/>
</dbReference>
<evidence type="ECO:0000313" key="5">
    <source>
        <dbReference type="Proteomes" id="UP000523447"/>
    </source>
</evidence>
<keyword evidence="2" id="KW-1133">Transmembrane helix</keyword>
<feature type="region of interest" description="Disordered" evidence="1">
    <location>
        <begin position="1"/>
        <end position="24"/>
    </location>
</feature>
<gene>
    <name evidence="4" type="ORF">HGA07_29070</name>
</gene>
<name>A0A7X6RLD1_9NOCA</name>